<organism evidence="5">
    <name type="scientific">Micromonas pusilla (strain CCMP1545)</name>
    <name type="common">Picoplanktonic green alga</name>
    <dbReference type="NCBI Taxonomy" id="564608"/>
    <lineage>
        <taxon>Eukaryota</taxon>
        <taxon>Viridiplantae</taxon>
        <taxon>Chlorophyta</taxon>
        <taxon>Mamiellophyceae</taxon>
        <taxon>Mamiellales</taxon>
        <taxon>Mamiellaceae</taxon>
        <taxon>Micromonas</taxon>
    </lineage>
</organism>
<sequence>MTRVAAMCVIALAAFASCIAGVVGDSHASAPACSRERSRRARAVLDDYFYPVVDRHAGSFEVPPACPFQRSKDMYLEQEKHKERVRRTQWKSLYSEKVFRTEWHVDKHMDNRHADKIPPGADVCLADYCAVLRCDEHHAHRNPDDPSRSGSRGAPSRSKGGGGGGAGARRARRERCDESKLAGARHFCETLMHACFPSDDDAESDGDRGGGARGHGAAGRLRAYFTRHHCDQLTCDAVAGMFQIMDGHHLNREGRRGAFVFVVVFCVVLAAYYVVAWRHAVGGRARGDLRRATARKGAWVNVDRITRSWPLCVVLGKRRKRKAY</sequence>
<gene>
    <name evidence="4" type="ORF">MICPUCDRAFT_47564</name>
</gene>
<dbReference type="RefSeq" id="XP_003059556.1">
    <property type="nucleotide sequence ID" value="XM_003059510.1"/>
</dbReference>
<dbReference type="KEGG" id="mpp:MICPUCDRAFT_47564"/>
<evidence type="ECO:0000256" key="1">
    <source>
        <dbReference type="SAM" id="MobiDB-lite"/>
    </source>
</evidence>
<dbReference type="PANTHER" id="PTHR21385">
    <property type="entry name" value="ZINC FINGER PROTEIN-RELATED"/>
    <property type="match status" value="1"/>
</dbReference>
<proteinExistence type="predicted"/>
<keyword evidence="2" id="KW-0812">Transmembrane</keyword>
<feature type="transmembrane region" description="Helical" evidence="2">
    <location>
        <begin position="258"/>
        <end position="276"/>
    </location>
</feature>
<name>C1MUT8_MICPC</name>
<dbReference type="OMA" id="FTRHHCD"/>
<dbReference type="PANTHER" id="PTHR21385:SF0">
    <property type="entry name" value="RE51073P"/>
    <property type="match status" value="1"/>
</dbReference>
<dbReference type="Proteomes" id="UP000001876">
    <property type="component" value="Unassembled WGS sequence"/>
</dbReference>
<dbReference type="eggNOG" id="ENOG502QRQG">
    <property type="taxonomic scope" value="Eukaryota"/>
</dbReference>
<feature type="compositionally biased region" description="Low complexity" evidence="1">
    <location>
        <begin position="148"/>
        <end position="158"/>
    </location>
</feature>
<evidence type="ECO:0000256" key="3">
    <source>
        <dbReference type="SAM" id="SignalP"/>
    </source>
</evidence>
<keyword evidence="5" id="KW-1185">Reference proteome</keyword>
<dbReference type="PROSITE" id="PS51257">
    <property type="entry name" value="PROKAR_LIPOPROTEIN"/>
    <property type="match status" value="1"/>
</dbReference>
<accession>C1MUT8</accession>
<evidence type="ECO:0000256" key="2">
    <source>
        <dbReference type="SAM" id="Phobius"/>
    </source>
</evidence>
<feature type="signal peptide" evidence="3">
    <location>
        <begin position="1"/>
        <end position="24"/>
    </location>
</feature>
<keyword evidence="2" id="KW-0472">Membrane</keyword>
<evidence type="ECO:0000313" key="4">
    <source>
        <dbReference type="EMBL" id="EEH56688.1"/>
    </source>
</evidence>
<dbReference type="EMBL" id="GG663740">
    <property type="protein sequence ID" value="EEH56688.1"/>
    <property type="molecule type" value="Genomic_DNA"/>
</dbReference>
<keyword evidence="2" id="KW-1133">Transmembrane helix</keyword>
<feature type="region of interest" description="Disordered" evidence="1">
    <location>
        <begin position="139"/>
        <end position="175"/>
    </location>
</feature>
<dbReference type="OrthoDB" id="496771at2759"/>
<feature type="chain" id="PRO_5002912155" evidence="3">
    <location>
        <begin position="25"/>
        <end position="324"/>
    </location>
</feature>
<dbReference type="GeneID" id="9684996"/>
<evidence type="ECO:0000313" key="5">
    <source>
        <dbReference type="Proteomes" id="UP000001876"/>
    </source>
</evidence>
<keyword evidence="3" id="KW-0732">Signal</keyword>
<reference evidence="4 5" key="1">
    <citation type="journal article" date="2009" name="Science">
        <title>Green evolution and dynamic adaptations revealed by genomes of the marine picoeukaryotes Micromonas.</title>
        <authorList>
            <person name="Worden A.Z."/>
            <person name="Lee J.H."/>
            <person name="Mock T."/>
            <person name="Rouze P."/>
            <person name="Simmons M.P."/>
            <person name="Aerts A.L."/>
            <person name="Allen A.E."/>
            <person name="Cuvelier M.L."/>
            <person name="Derelle E."/>
            <person name="Everett M.V."/>
            <person name="Foulon E."/>
            <person name="Grimwood J."/>
            <person name="Gundlach H."/>
            <person name="Henrissat B."/>
            <person name="Napoli C."/>
            <person name="McDonald S.M."/>
            <person name="Parker M.S."/>
            <person name="Rombauts S."/>
            <person name="Salamov A."/>
            <person name="Von Dassow P."/>
            <person name="Badger J.H."/>
            <person name="Coutinho P.M."/>
            <person name="Demir E."/>
            <person name="Dubchak I."/>
            <person name="Gentemann C."/>
            <person name="Eikrem W."/>
            <person name="Gready J.E."/>
            <person name="John U."/>
            <person name="Lanier W."/>
            <person name="Lindquist E.A."/>
            <person name="Lucas S."/>
            <person name="Mayer K.F."/>
            <person name="Moreau H."/>
            <person name="Not F."/>
            <person name="Otillar R."/>
            <person name="Panaud O."/>
            <person name="Pangilinan J."/>
            <person name="Paulsen I."/>
            <person name="Piegu B."/>
            <person name="Poliakov A."/>
            <person name="Robbens S."/>
            <person name="Schmutz J."/>
            <person name="Toulza E."/>
            <person name="Wyss T."/>
            <person name="Zelensky A."/>
            <person name="Zhou K."/>
            <person name="Armbrust E.V."/>
            <person name="Bhattacharya D."/>
            <person name="Goodenough U.W."/>
            <person name="Van de Peer Y."/>
            <person name="Grigoriev I.V."/>
        </authorList>
    </citation>
    <scope>NUCLEOTIDE SEQUENCE [LARGE SCALE GENOMIC DNA]</scope>
    <source>
        <strain evidence="4 5">CCMP1545</strain>
    </source>
</reference>
<protein>
    <submittedName>
        <fullName evidence="4">Predicted protein</fullName>
    </submittedName>
</protein>
<dbReference type="AlphaFoldDB" id="C1MUT8"/>